<reference evidence="2" key="1">
    <citation type="submission" date="2019-01" db="EMBL/GenBank/DDBJ databases">
        <title>Cytophagaceae bacterium strain CAR-16.</title>
        <authorList>
            <person name="Chen W.-M."/>
        </authorList>
    </citation>
    <scope>NUCLEOTIDE SEQUENCE [LARGE SCALE GENOMIC DNA]</scope>
    <source>
        <strain evidence="2">CHR27</strain>
    </source>
</reference>
<comment type="caution">
    <text evidence="1">The sequence shown here is derived from an EMBL/GenBank/DDBJ whole genome shotgun (WGS) entry which is preliminary data.</text>
</comment>
<dbReference type="EMBL" id="SBKP01000004">
    <property type="protein sequence ID" value="RXR29524.1"/>
    <property type="molecule type" value="Genomic_DNA"/>
</dbReference>
<keyword evidence="2" id="KW-1185">Reference proteome</keyword>
<organism evidence="1 2">
    <name type="scientific">Sphingobium fluviale</name>
    <dbReference type="NCBI Taxonomy" id="2506423"/>
    <lineage>
        <taxon>Bacteria</taxon>
        <taxon>Pseudomonadati</taxon>
        <taxon>Pseudomonadota</taxon>
        <taxon>Alphaproteobacteria</taxon>
        <taxon>Sphingomonadales</taxon>
        <taxon>Sphingomonadaceae</taxon>
        <taxon>Sphingobium</taxon>
    </lineage>
</organism>
<accession>A0A4Q1KLA7</accession>
<name>A0A4Q1KLA7_9SPHN</name>
<dbReference type="Proteomes" id="UP000290958">
    <property type="component" value="Unassembled WGS sequence"/>
</dbReference>
<proteinExistence type="predicted"/>
<evidence type="ECO:0000313" key="1">
    <source>
        <dbReference type="EMBL" id="RXR29524.1"/>
    </source>
</evidence>
<dbReference type="AlphaFoldDB" id="A0A4Q1KLA7"/>
<dbReference type="RefSeq" id="WP_129403714.1">
    <property type="nucleotide sequence ID" value="NZ_SBKP01000004.1"/>
</dbReference>
<gene>
    <name evidence="1" type="ORF">EQG66_06130</name>
</gene>
<evidence type="ECO:0000313" key="2">
    <source>
        <dbReference type="Proteomes" id="UP000290958"/>
    </source>
</evidence>
<sequence>MSTKTLLCTLFLAVSLIQGHPLIAEPRQGILTSYGALTIACKPSGQAGKTEGGESQEGQLTFALDGKIVAQGSDCRSSRDASLFPFWLGNSKDGAPAIFNDAFFTDAIFVPMSTDDTAYFLLLHVESSTSARALRWPQVLKPLGVRYNNRDLVEISFAIDWLRMPPAFMPFKAANPSCTMTINWADITNRSMRTESASKDPQMQNFCAQQFGTIFEMIGE</sequence>
<protein>
    <submittedName>
        <fullName evidence="1">Uncharacterized protein</fullName>
    </submittedName>
</protein>